<dbReference type="InterPro" id="IPR043129">
    <property type="entry name" value="ATPase_NBD"/>
</dbReference>
<sequence length="382" mass="40027">MPRADWFLGLMTGTSLDGMIDAALLRTNGEEVFRHGAFSSTPYPADVRELVSAAQRAALGWRFQGAEPPVFAEAERALTIAQSDAAARLLAESDVDPAAVRAVGFHGQTVLHRAPAPGHPGATRQLGDGALMADRLRIDVVWDFRSADVRAGGQGAPLVPVYHAALLRALPGAGRPEAILNLGGVGNVSWWNGDDDLVAFDTGPANGPLNDWMMRHGLGDMDRDGTLAASGQVDEERLRALCAHPFLRALPPKSLDRADFTAAMSDGLSPADGAALLTAFPAACVALGLSVLPEPPRRLVVCGGGRRNPTMMRELSARTALPVLPAEHVGWRGDAVEAECFAFLAARVLRGLPLSFPGTTGVPVPTPGGRVSRPTSSRAGGA</sequence>
<comment type="catalytic activity">
    <reaction evidence="2">
        <text>1,6-anhydro-N-acetyl-beta-muramate + ATP + H2O = N-acetyl-D-muramate 6-phosphate + ADP + H(+)</text>
        <dbReference type="Rhea" id="RHEA:24952"/>
        <dbReference type="ChEBI" id="CHEBI:15377"/>
        <dbReference type="ChEBI" id="CHEBI:15378"/>
        <dbReference type="ChEBI" id="CHEBI:30616"/>
        <dbReference type="ChEBI" id="CHEBI:58690"/>
        <dbReference type="ChEBI" id="CHEBI:58722"/>
        <dbReference type="ChEBI" id="CHEBI:456216"/>
        <dbReference type="EC" id="2.7.1.170"/>
    </reaction>
</comment>
<comment type="function">
    <text evidence="2">Catalyzes the specific phosphorylation of 1,6-anhydro-N-acetylmuramic acid (anhMurNAc) with the simultaneous cleavage of the 1,6-anhydro ring, generating MurNAc-6-P. Is required for the utilization of anhMurNAc either imported from the medium or derived from its own cell wall murein, and thus plays a role in cell wall recycling.</text>
</comment>
<keyword evidence="5" id="KW-1185">Reference proteome</keyword>
<dbReference type="Gene3D" id="3.30.420.40">
    <property type="match status" value="2"/>
</dbReference>
<dbReference type="Pfam" id="PF03702">
    <property type="entry name" value="AnmK"/>
    <property type="match status" value="1"/>
</dbReference>
<comment type="similarity">
    <text evidence="2">Belongs to the anhydro-N-acetylmuramic acid kinase family.</text>
</comment>
<dbReference type="HAMAP" id="MF_01270">
    <property type="entry name" value="AnhMurNAc_kinase"/>
    <property type="match status" value="1"/>
</dbReference>
<keyword evidence="2 4" id="KW-0808">Transferase</keyword>
<dbReference type="NCBIfam" id="NF007141">
    <property type="entry name" value="PRK09585.1-5"/>
    <property type="match status" value="1"/>
</dbReference>
<gene>
    <name evidence="2" type="primary">anmK</name>
    <name evidence="4" type="ORF">NFI88_07825</name>
</gene>
<dbReference type="PANTHER" id="PTHR30605:SF0">
    <property type="entry name" value="ANHYDRO-N-ACETYLMURAMIC ACID KINASE"/>
    <property type="match status" value="1"/>
</dbReference>
<comment type="pathway">
    <text evidence="2">Amino-sugar metabolism; 1,6-anhydro-N-acetylmuramate degradation.</text>
</comment>
<dbReference type="PANTHER" id="PTHR30605">
    <property type="entry name" value="ANHYDRO-N-ACETYLMURAMIC ACID KINASE"/>
    <property type="match status" value="1"/>
</dbReference>
<dbReference type="RefSeq" id="WP_422919485.1">
    <property type="nucleotide sequence ID" value="NZ_JAMZEJ010000004.1"/>
</dbReference>
<organism evidence="4 5">
    <name type="scientific">Rhizosaccharibacter radicis</name>
    <dbReference type="NCBI Taxonomy" id="2782605"/>
    <lineage>
        <taxon>Bacteria</taxon>
        <taxon>Pseudomonadati</taxon>
        <taxon>Pseudomonadota</taxon>
        <taxon>Alphaproteobacteria</taxon>
        <taxon>Acetobacterales</taxon>
        <taxon>Acetobacteraceae</taxon>
        <taxon>Rhizosaccharibacter</taxon>
    </lineage>
</organism>
<evidence type="ECO:0000313" key="4">
    <source>
        <dbReference type="EMBL" id="MCQ8240747.1"/>
    </source>
</evidence>
<dbReference type="EC" id="2.7.1.170" evidence="2"/>
<protein>
    <recommendedName>
        <fullName evidence="2">Anhydro-N-acetylmuramic acid kinase</fullName>
        <ecNumber evidence="2">2.7.1.170</ecNumber>
    </recommendedName>
    <alternativeName>
        <fullName evidence="2">AnhMurNAc kinase</fullName>
    </alternativeName>
</protein>
<name>A0ABT1VXT3_9PROT</name>
<keyword evidence="2" id="KW-0067">ATP-binding</keyword>
<keyword evidence="2" id="KW-0547">Nucleotide-binding</keyword>
<evidence type="ECO:0000256" key="1">
    <source>
        <dbReference type="ARBA" id="ARBA00023277"/>
    </source>
</evidence>
<comment type="pathway">
    <text evidence="2">Cell wall biogenesis; peptidoglycan recycling.</text>
</comment>
<comment type="caution">
    <text evidence="4">The sequence shown here is derived from an EMBL/GenBank/DDBJ whole genome shotgun (WGS) entry which is preliminary data.</text>
</comment>
<proteinExistence type="inferred from homology"/>
<keyword evidence="2 4" id="KW-0418">Kinase</keyword>
<evidence type="ECO:0000256" key="3">
    <source>
        <dbReference type="SAM" id="MobiDB-lite"/>
    </source>
</evidence>
<feature type="compositionally biased region" description="Low complexity" evidence="3">
    <location>
        <begin position="359"/>
        <end position="369"/>
    </location>
</feature>
<dbReference type="InterPro" id="IPR005338">
    <property type="entry name" value="Anhydro_N_Ac-Mur_kinase"/>
</dbReference>
<accession>A0ABT1VXT3</accession>
<dbReference type="EMBL" id="JAMZEJ010000004">
    <property type="protein sequence ID" value="MCQ8240747.1"/>
    <property type="molecule type" value="Genomic_DNA"/>
</dbReference>
<dbReference type="GO" id="GO:0016301">
    <property type="term" value="F:kinase activity"/>
    <property type="evidence" value="ECO:0007669"/>
    <property type="project" value="UniProtKB-KW"/>
</dbReference>
<reference evidence="4 5" key="1">
    <citation type="submission" date="2022-06" db="EMBL/GenBank/DDBJ databases">
        <title>Rhizosaccharibacter gen. nov. sp. nov. KSS12, endophytic bacteria isolated from sugarcane.</title>
        <authorList>
            <person name="Pitiwittayakul N."/>
        </authorList>
    </citation>
    <scope>NUCLEOTIDE SEQUENCE [LARGE SCALE GENOMIC DNA]</scope>
    <source>
        <strain evidence="4 5">KSS12</strain>
    </source>
</reference>
<feature type="compositionally biased region" description="Polar residues" evidence="3">
    <location>
        <begin position="373"/>
        <end position="382"/>
    </location>
</feature>
<feature type="region of interest" description="Disordered" evidence="3">
    <location>
        <begin position="359"/>
        <end position="382"/>
    </location>
</feature>
<evidence type="ECO:0000256" key="2">
    <source>
        <dbReference type="HAMAP-Rule" id="MF_01270"/>
    </source>
</evidence>
<dbReference type="SUPFAM" id="SSF53067">
    <property type="entry name" value="Actin-like ATPase domain"/>
    <property type="match status" value="1"/>
</dbReference>
<evidence type="ECO:0000313" key="5">
    <source>
        <dbReference type="Proteomes" id="UP001524547"/>
    </source>
</evidence>
<dbReference type="Proteomes" id="UP001524547">
    <property type="component" value="Unassembled WGS sequence"/>
</dbReference>
<comment type="caution">
    <text evidence="2">Lacks conserved residue(s) required for the propagation of feature annotation.</text>
</comment>
<keyword evidence="1 2" id="KW-0119">Carbohydrate metabolism</keyword>